<dbReference type="InterPro" id="IPR001452">
    <property type="entry name" value="SH3_domain"/>
</dbReference>
<name>A0A0G0JG91_9BACT</name>
<dbReference type="SUPFAM" id="SSF50044">
    <property type="entry name" value="SH3-domain"/>
    <property type="match status" value="1"/>
</dbReference>
<evidence type="ECO:0000313" key="4">
    <source>
        <dbReference type="EMBL" id="KKQ66683.1"/>
    </source>
</evidence>
<dbReference type="InterPro" id="IPR003646">
    <property type="entry name" value="SH3-like_bac-type"/>
</dbReference>
<evidence type="ECO:0000259" key="2">
    <source>
        <dbReference type="PROSITE" id="PS50002"/>
    </source>
</evidence>
<dbReference type="Gene3D" id="2.30.30.40">
    <property type="entry name" value="SH3 Domains"/>
    <property type="match status" value="1"/>
</dbReference>
<dbReference type="EMBL" id="LBUP01000004">
    <property type="protein sequence ID" value="KKQ66683.1"/>
    <property type="molecule type" value="Genomic_DNA"/>
</dbReference>
<feature type="domain" description="SH3b" evidence="3">
    <location>
        <begin position="131"/>
        <end position="200"/>
    </location>
</feature>
<proteinExistence type="predicted"/>
<dbReference type="PROSITE" id="PS50002">
    <property type="entry name" value="SH3"/>
    <property type="match status" value="1"/>
</dbReference>
<evidence type="ECO:0000256" key="1">
    <source>
        <dbReference type="ARBA" id="ARBA00022443"/>
    </source>
</evidence>
<feature type="domain" description="SH3" evidence="2">
    <location>
        <begin position="141"/>
        <end position="200"/>
    </location>
</feature>
<dbReference type="InterPro" id="IPR036028">
    <property type="entry name" value="SH3-like_dom_sf"/>
</dbReference>
<feature type="non-terminal residue" evidence="4">
    <location>
        <position position="1"/>
    </location>
</feature>
<dbReference type="SMART" id="SM00287">
    <property type="entry name" value="SH3b"/>
    <property type="match status" value="1"/>
</dbReference>
<organism evidence="4 5">
    <name type="scientific">Candidatus Daviesbacteria bacterium GW2011_GWA2_38_24</name>
    <dbReference type="NCBI Taxonomy" id="1618422"/>
    <lineage>
        <taxon>Bacteria</taxon>
        <taxon>Candidatus Daviesiibacteriota</taxon>
    </lineage>
</organism>
<reference evidence="4 5" key="1">
    <citation type="journal article" date="2015" name="Nature">
        <title>rRNA introns, odd ribosomes, and small enigmatic genomes across a large radiation of phyla.</title>
        <authorList>
            <person name="Brown C.T."/>
            <person name="Hug L.A."/>
            <person name="Thomas B.C."/>
            <person name="Sharon I."/>
            <person name="Castelle C.J."/>
            <person name="Singh A."/>
            <person name="Wilkins M.J."/>
            <person name="Williams K.H."/>
            <person name="Banfield J.F."/>
        </authorList>
    </citation>
    <scope>NUCLEOTIDE SEQUENCE [LARGE SCALE GENOMIC DNA]</scope>
</reference>
<dbReference type="Pfam" id="PF08239">
    <property type="entry name" value="SH3_3"/>
    <property type="match status" value="1"/>
</dbReference>
<comment type="caution">
    <text evidence="4">The sequence shown here is derived from an EMBL/GenBank/DDBJ whole genome shotgun (WGS) entry which is preliminary data.</text>
</comment>
<protein>
    <submittedName>
        <fullName evidence="4">N-acetylmuramoyl-L-alanine amidase</fullName>
    </submittedName>
</protein>
<accession>A0A0G0JG91</accession>
<keyword evidence="1" id="KW-0728">SH3 domain</keyword>
<dbReference type="Proteomes" id="UP000034235">
    <property type="component" value="Unassembled WGS sequence"/>
</dbReference>
<dbReference type="AlphaFoldDB" id="A0A0G0JG91"/>
<evidence type="ECO:0000313" key="5">
    <source>
        <dbReference type="Proteomes" id="UP000034235"/>
    </source>
</evidence>
<evidence type="ECO:0000259" key="3">
    <source>
        <dbReference type="PROSITE" id="PS51781"/>
    </source>
</evidence>
<dbReference type="PROSITE" id="PS51781">
    <property type="entry name" value="SH3B"/>
    <property type="match status" value="1"/>
</dbReference>
<sequence>NSMDTLFLQSSPLSSLVDLFNGSVIIDKDGNIKTKGVLSVQKVEVSNESAGTGTIEKGKIQVTISTQLLTENSKIIITPKKPIGIAVTDQVIEDTGLKNFTVEISEPLDEDLKFDWWIVDTERSRSVVDTEESGEVIKINPNPLGFLRVRDVPSASGEELAQVLPGDEFEVLEEENGWYKIEFKEGQTGWVKGSYVSLVE</sequence>
<gene>
    <name evidence="4" type="ORF">US86_C0004G0001</name>
</gene>